<reference evidence="1" key="1">
    <citation type="submission" date="2014-09" db="EMBL/GenBank/DDBJ databases">
        <authorList>
            <person name="Magalhaes I.L.F."/>
            <person name="Oliveira U."/>
            <person name="Santos F.R."/>
            <person name="Vidigal T.H.D.A."/>
            <person name="Brescovit A.D."/>
            <person name="Santos A.J."/>
        </authorList>
    </citation>
    <scope>NUCLEOTIDE SEQUENCE</scope>
    <source>
        <tissue evidence="1">Shoot tissue taken approximately 20 cm above the soil surface</tissue>
    </source>
</reference>
<accession>A0A0A9HWX3</accession>
<protein>
    <submittedName>
        <fullName evidence="1">Uncharacterized protein</fullName>
    </submittedName>
</protein>
<sequence length="82" mass="8821">MFYSGQYFSLPAVNSGDLPPAIRQYCKAEQVSGFSPSRETGLSTDPNAAGCAEISSAVTPASQQFLPELDDSVLNLADIWKY</sequence>
<proteinExistence type="predicted"/>
<dbReference type="AlphaFoldDB" id="A0A0A9HWX3"/>
<reference evidence="1" key="2">
    <citation type="journal article" date="2015" name="Data Brief">
        <title>Shoot transcriptome of the giant reed, Arundo donax.</title>
        <authorList>
            <person name="Barrero R.A."/>
            <person name="Guerrero F.D."/>
            <person name="Moolhuijzen P."/>
            <person name="Goolsby J.A."/>
            <person name="Tidwell J."/>
            <person name="Bellgard S.E."/>
            <person name="Bellgard M.I."/>
        </authorList>
    </citation>
    <scope>NUCLEOTIDE SEQUENCE</scope>
    <source>
        <tissue evidence="1">Shoot tissue taken approximately 20 cm above the soil surface</tissue>
    </source>
</reference>
<dbReference type="EMBL" id="GBRH01158505">
    <property type="protein sequence ID" value="JAE39391.1"/>
    <property type="molecule type" value="Transcribed_RNA"/>
</dbReference>
<name>A0A0A9HWX3_ARUDO</name>
<organism evidence="1">
    <name type="scientific">Arundo donax</name>
    <name type="common">Giant reed</name>
    <name type="synonym">Donax arundinaceus</name>
    <dbReference type="NCBI Taxonomy" id="35708"/>
    <lineage>
        <taxon>Eukaryota</taxon>
        <taxon>Viridiplantae</taxon>
        <taxon>Streptophyta</taxon>
        <taxon>Embryophyta</taxon>
        <taxon>Tracheophyta</taxon>
        <taxon>Spermatophyta</taxon>
        <taxon>Magnoliopsida</taxon>
        <taxon>Liliopsida</taxon>
        <taxon>Poales</taxon>
        <taxon>Poaceae</taxon>
        <taxon>PACMAD clade</taxon>
        <taxon>Arundinoideae</taxon>
        <taxon>Arundineae</taxon>
        <taxon>Arundo</taxon>
    </lineage>
</organism>
<evidence type="ECO:0000313" key="1">
    <source>
        <dbReference type="EMBL" id="JAE39391.1"/>
    </source>
</evidence>